<dbReference type="InterPro" id="IPR037066">
    <property type="entry name" value="Plug_dom_sf"/>
</dbReference>
<name>A0A929L165_9SPHI</name>
<reference evidence="3" key="1">
    <citation type="submission" date="2020-10" db="EMBL/GenBank/DDBJ databases">
        <title>Mucilaginibacter mali sp. nov., isolated from rhizosphere soil of apple orchard.</title>
        <authorList>
            <person name="Lee J.-S."/>
            <person name="Kim H.S."/>
            <person name="Kim J.-S."/>
        </authorList>
    </citation>
    <scope>NUCLEOTIDE SEQUENCE</scope>
    <source>
        <strain evidence="3">KCTC 22746</strain>
    </source>
</reference>
<keyword evidence="1" id="KW-0732">Signal</keyword>
<feature type="chain" id="PRO_5037503395" evidence="1">
    <location>
        <begin position="29"/>
        <end position="1030"/>
    </location>
</feature>
<dbReference type="Pfam" id="PF00593">
    <property type="entry name" value="TonB_dep_Rec_b-barrel"/>
    <property type="match status" value="1"/>
</dbReference>
<dbReference type="InterPro" id="IPR008969">
    <property type="entry name" value="CarboxyPept-like_regulatory"/>
</dbReference>
<gene>
    <name evidence="3" type="ORF">IRJ16_17560</name>
</gene>
<dbReference type="InterPro" id="IPR000531">
    <property type="entry name" value="Beta-barrel_TonB"/>
</dbReference>
<dbReference type="Gene3D" id="2.170.130.10">
    <property type="entry name" value="TonB-dependent receptor, plug domain"/>
    <property type="match status" value="1"/>
</dbReference>
<evidence type="ECO:0000313" key="4">
    <source>
        <dbReference type="Proteomes" id="UP000622475"/>
    </source>
</evidence>
<proteinExistence type="predicted"/>
<dbReference type="Gene3D" id="2.60.40.1120">
    <property type="entry name" value="Carboxypeptidase-like, regulatory domain"/>
    <property type="match status" value="1"/>
</dbReference>
<dbReference type="SUPFAM" id="SSF56935">
    <property type="entry name" value="Porins"/>
    <property type="match status" value="1"/>
</dbReference>
<dbReference type="AlphaFoldDB" id="A0A929L165"/>
<dbReference type="Proteomes" id="UP000622475">
    <property type="component" value="Unassembled WGS sequence"/>
</dbReference>
<feature type="signal peptide" evidence="1">
    <location>
        <begin position="1"/>
        <end position="28"/>
    </location>
</feature>
<keyword evidence="4" id="KW-1185">Reference proteome</keyword>
<organism evidence="3 4">
    <name type="scientific">Mucilaginibacter myungsuensis</name>
    <dbReference type="NCBI Taxonomy" id="649104"/>
    <lineage>
        <taxon>Bacteria</taxon>
        <taxon>Pseudomonadati</taxon>
        <taxon>Bacteroidota</taxon>
        <taxon>Sphingobacteriia</taxon>
        <taxon>Sphingobacteriales</taxon>
        <taxon>Sphingobacteriaceae</taxon>
        <taxon>Mucilaginibacter</taxon>
    </lineage>
</organism>
<evidence type="ECO:0000313" key="3">
    <source>
        <dbReference type="EMBL" id="MBE9663698.1"/>
    </source>
</evidence>
<comment type="caution">
    <text evidence="3">The sequence shown here is derived from an EMBL/GenBank/DDBJ whole genome shotgun (WGS) entry which is preliminary data.</text>
</comment>
<evidence type="ECO:0000256" key="1">
    <source>
        <dbReference type="SAM" id="SignalP"/>
    </source>
</evidence>
<dbReference type="InterPro" id="IPR023996">
    <property type="entry name" value="TonB-dep_OMP_SusC/RagA"/>
</dbReference>
<evidence type="ECO:0000259" key="2">
    <source>
        <dbReference type="Pfam" id="PF00593"/>
    </source>
</evidence>
<sequence>MQYCYSKKCLTGMLALLLLAAKMDPAAAQDTPTRPGWISGVVLDEYSQPLKGATIKVAGKTQTFTTDASGKFEADVALGATLTISAPDHLINVVKAKTDMVVKLNDSFLKSPQTLDVLYGTTKKSGLLGSVATIYTNQLTTTPASLYTYAFPGQLAGVYTKQMRGFTTFNGAALSSGSIIGVNLVNGSSNNNVSSDNAEIDVSVRGQQPITVIDGVQREISSLDPESIESISVLKDGLSTILLGMNSSKPVILVTTKRGELGKPRITFTAAAGLQSSINLPKPLPAYQYAYLLNETLTSDGKPAQFSDVDFNAFRNGTDPYRRPDVNWFKTILKDQSPMSSYKLNINGGTAVAKYSVNLGYFNQGGIFKTADDVSYNTNTDLSRYIINSDVGVQVNKNLYVDLQLFGRIQTTNQPGPGYQDVLNALYSTPSLAYPVRNPDGSFGGNVNYQSNLLAMSQYSGYTQNNTDDILANLDINYDLKGVTPGLSAKLKGNLSYQSITALNRSLGNSVFSYNRDSTYTIYGSQRAQSNIFNTVYTSRQSFGQASLNYVRSFGQHNVSGSALFDIKSLATNYDLSEDVNNIALKGAYNYNEKYFIEAAITRSGDNRYPPGSQYDNFYAFGAGWQMANEEFMKSLSWITSWKWRATYARTGSNNISSRAELYYTYVQTYGNNNNNKSYPVGANYNTNYYFYANTLANPFITWEKGQKIDVGMDLSLFNNTIQFTADYYRDKYSDLLRYRGNSIALLGIPYTFENIGRNLYQGGEFSLTYRNHINNFNYFVTGNINVQTSKILFNDELKTPFPWNQLTGLPVSGTLYGYTSLGLYQTAADAANSPHIAGYQPQPGDIKYADLNNDGIIDQFDQSTIGGTKPLVFYGTTLGFNYKGFSASVILQGVRNRQISTLTNVVTQFGFDGFQAQPSQSYEASTGRWTPETAATASLPRLSQAALPNNGLFSTFYLKNGDYMRVKNAEIAYTLPYSVTKNLHIAGLRVFVNGQNLATVSGFPQLDPEVTPNNYPIQRVFNAGISVKL</sequence>
<accession>A0A929L165</accession>
<dbReference type="SUPFAM" id="SSF49464">
    <property type="entry name" value="Carboxypeptidase regulatory domain-like"/>
    <property type="match status" value="1"/>
</dbReference>
<dbReference type="EMBL" id="JADFFL010000007">
    <property type="protein sequence ID" value="MBE9663698.1"/>
    <property type="molecule type" value="Genomic_DNA"/>
</dbReference>
<protein>
    <submittedName>
        <fullName evidence="3">SusC/RagA family TonB-linked outer membrane protein</fullName>
    </submittedName>
</protein>
<dbReference type="RefSeq" id="WP_194112943.1">
    <property type="nucleotide sequence ID" value="NZ_JADFFL010000007.1"/>
</dbReference>
<feature type="domain" description="TonB-dependent receptor-like beta-barrel" evidence="2">
    <location>
        <begin position="431"/>
        <end position="998"/>
    </location>
</feature>
<dbReference type="NCBIfam" id="TIGR04056">
    <property type="entry name" value="OMP_RagA_SusC"/>
    <property type="match status" value="1"/>
</dbReference>